<reference evidence="7" key="2">
    <citation type="submission" date="2021-01" db="UniProtKB">
        <authorList>
            <consortium name="EnsemblMetazoa"/>
        </authorList>
    </citation>
    <scope>IDENTIFICATION</scope>
</reference>
<dbReference type="PANTHER" id="PTHR45700:SF8">
    <property type="entry name" value="HECT-TYPE E3 UBIQUITIN TRANSFERASE"/>
    <property type="match status" value="1"/>
</dbReference>
<evidence type="ECO:0000256" key="4">
    <source>
        <dbReference type="ARBA" id="ARBA00022786"/>
    </source>
</evidence>
<evidence type="ECO:0000256" key="5">
    <source>
        <dbReference type="PROSITE-ProRule" id="PRU00104"/>
    </source>
</evidence>
<dbReference type="EC" id="2.3.2.26" evidence="2"/>
<dbReference type="PANTHER" id="PTHR45700">
    <property type="entry name" value="UBIQUITIN-PROTEIN LIGASE E3C"/>
    <property type="match status" value="1"/>
</dbReference>
<dbReference type="Gene3D" id="3.90.1750.10">
    <property type="entry name" value="Hect, E3 ligase catalytic domains"/>
    <property type="match status" value="1"/>
</dbReference>
<dbReference type="Proteomes" id="UP000007110">
    <property type="component" value="Unassembled WGS sequence"/>
</dbReference>
<evidence type="ECO:0000256" key="2">
    <source>
        <dbReference type="ARBA" id="ARBA00012485"/>
    </source>
</evidence>
<evidence type="ECO:0000256" key="1">
    <source>
        <dbReference type="ARBA" id="ARBA00000885"/>
    </source>
</evidence>
<proteinExistence type="predicted"/>
<sequence>MLSFPRSMLQLPLMVNFMDEIGIDEGALSMDFLRLVFEELVDPEKNDLFRYVNDLDKTHSPVWFRKDCEDSELAEICGLLFAFSLHNKAIVPLPFPQLLYAKLLGKGPNSNMEEAAELDKEFADQMCELRTGTEDYVMECCYGGEVKLEDGRSVEVTTENIDLYVDNRVREYLVPSQFAAFKQGFNRVFNPAAFDMFRPIELEALVIGEKYFDWKALEQSTQYIQPYKDSHPTIKMFWKVFHALDDDMKRKFLVFVAGSDRVPVGGLGNLGLHIDPLQVPMDDSVDEQPCDNEDRLTLLMPEGHGCDNHGYRRTLRLPMYTSLELMEDRLTVALSYYDCPFHIS</sequence>
<evidence type="ECO:0000256" key="3">
    <source>
        <dbReference type="ARBA" id="ARBA00022679"/>
    </source>
</evidence>
<dbReference type="Gene3D" id="3.30.2410.10">
    <property type="entry name" value="Hect, E3 ligase catalytic domain"/>
    <property type="match status" value="1"/>
</dbReference>
<dbReference type="InParanoid" id="A0A7M7SXG8"/>
<reference evidence="8" key="1">
    <citation type="submission" date="2015-02" db="EMBL/GenBank/DDBJ databases">
        <title>Genome sequencing for Strongylocentrotus purpuratus.</title>
        <authorList>
            <person name="Murali S."/>
            <person name="Liu Y."/>
            <person name="Vee V."/>
            <person name="English A."/>
            <person name="Wang M."/>
            <person name="Skinner E."/>
            <person name="Han Y."/>
            <person name="Muzny D.M."/>
            <person name="Worley K.C."/>
            <person name="Gibbs R.A."/>
        </authorList>
    </citation>
    <scope>NUCLEOTIDE SEQUENCE</scope>
</reference>
<dbReference type="KEGG" id="spu:115922865"/>
<dbReference type="GO" id="GO:0000209">
    <property type="term" value="P:protein polyubiquitination"/>
    <property type="evidence" value="ECO:0007669"/>
    <property type="project" value="InterPro"/>
</dbReference>
<accession>A0A7M7SXG8</accession>
<evidence type="ECO:0000313" key="7">
    <source>
        <dbReference type="EnsemblMetazoa" id="XP_030838467"/>
    </source>
</evidence>
<dbReference type="OrthoDB" id="5981550at2759"/>
<keyword evidence="4 5" id="KW-0833">Ubl conjugation pathway</keyword>
<dbReference type="AlphaFoldDB" id="A0A7M7SXG8"/>
<dbReference type="Gene3D" id="3.30.2160.10">
    <property type="entry name" value="Hect, E3 ligase catalytic domain"/>
    <property type="match status" value="1"/>
</dbReference>
<organism evidence="7 8">
    <name type="scientific">Strongylocentrotus purpuratus</name>
    <name type="common">Purple sea urchin</name>
    <dbReference type="NCBI Taxonomy" id="7668"/>
    <lineage>
        <taxon>Eukaryota</taxon>
        <taxon>Metazoa</taxon>
        <taxon>Echinodermata</taxon>
        <taxon>Eleutherozoa</taxon>
        <taxon>Echinozoa</taxon>
        <taxon>Echinoidea</taxon>
        <taxon>Euechinoidea</taxon>
        <taxon>Echinacea</taxon>
        <taxon>Camarodonta</taxon>
        <taxon>Echinidea</taxon>
        <taxon>Strongylocentrotidae</taxon>
        <taxon>Strongylocentrotus</taxon>
    </lineage>
</organism>
<dbReference type="PROSITE" id="PS50237">
    <property type="entry name" value="HECT"/>
    <property type="match status" value="1"/>
</dbReference>
<keyword evidence="8" id="KW-1185">Reference proteome</keyword>
<dbReference type="RefSeq" id="XP_030838467.1">
    <property type="nucleotide sequence ID" value="XM_030982607.1"/>
</dbReference>
<dbReference type="SUPFAM" id="SSF56204">
    <property type="entry name" value="Hect, E3 ligase catalytic domain"/>
    <property type="match status" value="1"/>
</dbReference>
<protein>
    <recommendedName>
        <fullName evidence="2">HECT-type E3 ubiquitin transferase</fullName>
        <ecNumber evidence="2">2.3.2.26</ecNumber>
    </recommendedName>
</protein>
<dbReference type="InterPro" id="IPR044611">
    <property type="entry name" value="E3A/B/C-like"/>
</dbReference>
<comment type="catalytic activity">
    <reaction evidence="1">
        <text>S-ubiquitinyl-[E2 ubiquitin-conjugating enzyme]-L-cysteine + [acceptor protein]-L-lysine = [E2 ubiquitin-conjugating enzyme]-L-cysteine + N(6)-ubiquitinyl-[acceptor protein]-L-lysine.</text>
        <dbReference type="EC" id="2.3.2.26"/>
    </reaction>
</comment>
<evidence type="ECO:0000259" key="6">
    <source>
        <dbReference type="PROSITE" id="PS50237"/>
    </source>
</evidence>
<dbReference type="GeneID" id="115922865"/>
<feature type="active site" description="Glycyl thioester intermediate" evidence="5">
    <location>
        <position position="306"/>
    </location>
</feature>
<dbReference type="Pfam" id="PF00632">
    <property type="entry name" value="HECT"/>
    <property type="match status" value="1"/>
</dbReference>
<dbReference type="GO" id="GO:0061630">
    <property type="term" value="F:ubiquitin protein ligase activity"/>
    <property type="evidence" value="ECO:0007669"/>
    <property type="project" value="UniProtKB-EC"/>
</dbReference>
<dbReference type="SMART" id="SM00119">
    <property type="entry name" value="HECTc"/>
    <property type="match status" value="1"/>
</dbReference>
<dbReference type="InterPro" id="IPR035983">
    <property type="entry name" value="Hect_E3_ubiquitin_ligase"/>
</dbReference>
<keyword evidence="3" id="KW-0808">Transferase</keyword>
<dbReference type="InterPro" id="IPR000569">
    <property type="entry name" value="HECT_dom"/>
</dbReference>
<name>A0A7M7SXG8_STRPU</name>
<dbReference type="EnsemblMetazoa" id="XM_030982607">
    <property type="protein sequence ID" value="XP_030838467"/>
    <property type="gene ID" value="LOC115922865"/>
</dbReference>
<feature type="domain" description="HECT" evidence="6">
    <location>
        <begin position="5"/>
        <end position="344"/>
    </location>
</feature>
<evidence type="ECO:0000313" key="8">
    <source>
        <dbReference type="Proteomes" id="UP000007110"/>
    </source>
</evidence>